<dbReference type="GO" id="GO:0005737">
    <property type="term" value="C:cytoplasm"/>
    <property type="evidence" value="ECO:0007669"/>
    <property type="project" value="TreeGrafter"/>
</dbReference>
<dbReference type="HAMAP" id="MF_01680">
    <property type="entry name" value="Salvage_MtnX"/>
    <property type="match status" value="1"/>
</dbReference>
<dbReference type="GO" id="GO:0019509">
    <property type="term" value="P:L-methionine salvage from methylthioadenosine"/>
    <property type="evidence" value="ECO:0007669"/>
    <property type="project" value="UniProtKB-UniRule"/>
</dbReference>
<dbReference type="EMBL" id="VDGG01000035">
    <property type="protein sequence ID" value="TQR10326.1"/>
    <property type="molecule type" value="Genomic_DNA"/>
</dbReference>
<comment type="catalytic activity">
    <reaction evidence="5">
        <text>2-hydroxy-5-methylsulfanyl-3-oxopent-1-enyl phosphate + H2O = 1,2-dihydroxy-5-(methylsulfanyl)pent-1-en-3-one + phosphate</text>
        <dbReference type="Rhea" id="RHEA:14481"/>
        <dbReference type="ChEBI" id="CHEBI:15377"/>
        <dbReference type="ChEBI" id="CHEBI:43474"/>
        <dbReference type="ChEBI" id="CHEBI:49252"/>
        <dbReference type="ChEBI" id="CHEBI:59505"/>
        <dbReference type="EC" id="3.1.3.87"/>
    </reaction>
</comment>
<protein>
    <recommendedName>
        <fullName evidence="5 6">2-hydroxy-3-keto-5-methylthiopentenyl-1-phosphate phosphatase</fullName>
        <shortName evidence="5">HK-MTPenyl-1-P phosphatase</shortName>
        <ecNumber evidence="5 6">3.1.3.87</ecNumber>
    </recommendedName>
</protein>
<dbReference type="CDD" id="cd07524">
    <property type="entry name" value="HAD_Pase"/>
    <property type="match status" value="1"/>
</dbReference>
<accession>A0A544SYP0</accession>
<comment type="caution">
    <text evidence="7">The sequence shown here is derived from an EMBL/GenBank/DDBJ whole genome shotgun (WGS) entry which is preliminary data.</text>
</comment>
<dbReference type="Gene3D" id="3.40.50.1000">
    <property type="entry name" value="HAD superfamily/HAD-like"/>
    <property type="match status" value="1"/>
</dbReference>
<dbReference type="UniPathway" id="UPA00904">
    <property type="reaction ID" value="UER00877"/>
</dbReference>
<name>A0A544SYP0_9BACI</name>
<dbReference type="Pfam" id="PF12710">
    <property type="entry name" value="HAD"/>
    <property type="match status" value="1"/>
</dbReference>
<dbReference type="InterPro" id="IPR006384">
    <property type="entry name" value="HAD_hydro_PyrdxlP_Pase-like"/>
</dbReference>
<dbReference type="PANTHER" id="PTHR43344:SF21">
    <property type="entry name" value="POLYOL PHOSPHATE PHOSPHATASE PYP1"/>
    <property type="match status" value="1"/>
</dbReference>
<evidence type="ECO:0000256" key="4">
    <source>
        <dbReference type="ARBA" id="ARBA00023167"/>
    </source>
</evidence>
<dbReference type="NCBIfam" id="TIGR01489">
    <property type="entry name" value="DKMTPPase-SF"/>
    <property type="match status" value="1"/>
</dbReference>
<reference evidence="7 8" key="1">
    <citation type="submission" date="2019-05" db="EMBL/GenBank/DDBJ databases">
        <title>Psychrobacillus vulpis sp. nov., a new species isolated from feces of a red fox that inhabits in The Tablas de Daimiel Natural Park, Albacete, Spain.</title>
        <authorList>
            <person name="Rodriguez M."/>
            <person name="Reina J.C."/>
            <person name="Bejar V."/>
            <person name="Llamas I."/>
        </authorList>
    </citation>
    <scope>NUCLEOTIDE SEQUENCE [LARGE SCALE GENOMIC DNA]</scope>
    <source>
        <strain evidence="7 8">NHI-2</strain>
    </source>
</reference>
<evidence type="ECO:0000256" key="3">
    <source>
        <dbReference type="ARBA" id="ARBA00022801"/>
    </source>
</evidence>
<dbReference type="NCBIfam" id="TIGR01488">
    <property type="entry name" value="HAD-SF-IB"/>
    <property type="match status" value="1"/>
</dbReference>
<dbReference type="NCBIfam" id="TIGR03333">
    <property type="entry name" value="salvage_mtnX"/>
    <property type="match status" value="1"/>
</dbReference>
<gene>
    <name evidence="5" type="primary">mtnX</name>
    <name evidence="7" type="ORF">FG383_15010</name>
</gene>
<dbReference type="EC" id="3.1.3.87" evidence="5 6"/>
<proteinExistence type="inferred from homology"/>
<dbReference type="GO" id="GO:0000287">
    <property type="term" value="F:magnesium ion binding"/>
    <property type="evidence" value="ECO:0007669"/>
    <property type="project" value="TreeGrafter"/>
</dbReference>
<evidence type="ECO:0000313" key="7">
    <source>
        <dbReference type="EMBL" id="TQR10326.1"/>
    </source>
</evidence>
<dbReference type="InterPro" id="IPR023214">
    <property type="entry name" value="HAD_sf"/>
</dbReference>
<dbReference type="Proteomes" id="UP000318937">
    <property type="component" value="Unassembled WGS sequence"/>
</dbReference>
<dbReference type="PANTHER" id="PTHR43344">
    <property type="entry name" value="PHOSPHOSERINE PHOSPHATASE"/>
    <property type="match status" value="1"/>
</dbReference>
<dbReference type="AlphaFoldDB" id="A0A544SYP0"/>
<dbReference type="NCBIfam" id="NF007103">
    <property type="entry name" value="PRK09552.1"/>
    <property type="match status" value="1"/>
</dbReference>
<keyword evidence="2 5" id="KW-0028">Amino-acid biosynthesis</keyword>
<dbReference type="GO" id="GO:0036424">
    <property type="term" value="F:L-phosphoserine phosphatase activity"/>
    <property type="evidence" value="ECO:0007669"/>
    <property type="project" value="TreeGrafter"/>
</dbReference>
<evidence type="ECO:0000256" key="6">
    <source>
        <dbReference type="NCBIfam" id="TIGR03333"/>
    </source>
</evidence>
<dbReference type="InterPro" id="IPR050582">
    <property type="entry name" value="HAD-like_SerB"/>
</dbReference>
<evidence type="ECO:0000313" key="8">
    <source>
        <dbReference type="Proteomes" id="UP000318937"/>
    </source>
</evidence>
<keyword evidence="3 5" id="KW-0378">Hydrolase</keyword>
<keyword evidence="4 5" id="KW-0486">Methionine biosynthesis</keyword>
<dbReference type="OrthoDB" id="9804940at2"/>
<evidence type="ECO:0000256" key="2">
    <source>
        <dbReference type="ARBA" id="ARBA00022605"/>
    </source>
</evidence>
<dbReference type="GO" id="GO:0043716">
    <property type="term" value="F:2-hydroxy-3-keto-5-methylthiopentenyl-1-phosphate phosphatase activity"/>
    <property type="evidence" value="ECO:0007669"/>
    <property type="project" value="UniProtKB-UniRule"/>
</dbReference>
<keyword evidence="8" id="KW-1185">Reference proteome</keyword>
<comment type="function">
    <text evidence="5">Dephosphorylates 2-hydroxy-3-keto-5-methylthiopentenyl-1-phosphate (HK-MTPenyl-1-P) yielding 1,2-dihydroxy-3-keto-5-methylthiopentene (DHK-MTPene).</text>
</comment>
<comment type="similarity">
    <text evidence="5">Belongs to the HAD-like hydrolase superfamily. MtnX family.</text>
</comment>
<dbReference type="GO" id="GO:0006564">
    <property type="term" value="P:L-serine biosynthetic process"/>
    <property type="evidence" value="ECO:0007669"/>
    <property type="project" value="TreeGrafter"/>
</dbReference>
<comment type="pathway">
    <text evidence="5">Amino-acid biosynthesis; L-methionine biosynthesis via salvage pathway; L-methionine from S-methyl-5-thio-alpha-D-ribose 1-phosphate: step 4/6.</text>
</comment>
<dbReference type="InterPro" id="IPR017718">
    <property type="entry name" value="HAD-SF_hydro_IB_MtnX"/>
</dbReference>
<evidence type="ECO:0000256" key="1">
    <source>
        <dbReference type="ARBA" id="ARBA00009184"/>
    </source>
</evidence>
<organism evidence="7 8">
    <name type="scientific">Psychrobacillus soli</name>
    <dbReference type="NCBI Taxonomy" id="1543965"/>
    <lineage>
        <taxon>Bacteria</taxon>
        <taxon>Bacillati</taxon>
        <taxon>Bacillota</taxon>
        <taxon>Bacilli</taxon>
        <taxon>Bacillales</taxon>
        <taxon>Bacillaceae</taxon>
        <taxon>Psychrobacillus</taxon>
    </lineage>
</organism>
<dbReference type="InterPro" id="IPR036412">
    <property type="entry name" value="HAD-like_sf"/>
</dbReference>
<dbReference type="SUPFAM" id="SSF56784">
    <property type="entry name" value="HAD-like"/>
    <property type="match status" value="1"/>
</dbReference>
<evidence type="ECO:0000256" key="5">
    <source>
        <dbReference type="HAMAP-Rule" id="MF_01680"/>
    </source>
</evidence>
<comment type="similarity">
    <text evidence="1">Belongs to the HAD-like hydrolase superfamily. SerB family.</text>
</comment>
<sequence length="226" mass="25211">MGVITIKKLVIFCDFDGTITTQDNIISIMKKFAPPEYLPIKENILGQKQSIREGVAQMFALLPTSLKDQIISFLLEQAQIRAGFAEFVSYTRKNNIPLYIVSGGIDFFVNPLLKPFGPFSDVYCNESDFSGYSIRINFPYGCDEQCTNQGCGCCKPSIIRELQGSDALSIVIGDSITDLEAAKLADMVIARDFLIEKCEELHIPYEPFESFHDVINILDAKLGVEV</sequence>
<dbReference type="Gene3D" id="3.90.1470.20">
    <property type="match status" value="1"/>
</dbReference>
<dbReference type="RefSeq" id="WP_142608206.1">
    <property type="nucleotide sequence ID" value="NZ_VDGG01000035.1"/>
</dbReference>